<sequence>MSTPSESFDVTEFKKRVENCFSLTVLEKLHSLICRALPAAERKEYILLINQQEEKILNLERNNHRTNEFSN</sequence>
<gene>
    <name evidence="2" type="ORF">SAMN05192562_1135</name>
</gene>
<evidence type="ECO:0000313" key="3">
    <source>
        <dbReference type="Proteomes" id="UP000199187"/>
    </source>
</evidence>
<reference evidence="3" key="1">
    <citation type="submission" date="2016-10" db="EMBL/GenBank/DDBJ databases">
        <authorList>
            <person name="Varghese N."/>
            <person name="Submissions S."/>
        </authorList>
    </citation>
    <scope>NUCLEOTIDE SEQUENCE [LARGE SCALE GENOMIC DNA]</scope>
    <source>
        <strain evidence="3">Ah-143</strain>
    </source>
</reference>
<organism evidence="2 3">
    <name type="scientific">Kosakonia arachidis</name>
    <dbReference type="NCBI Taxonomy" id="551989"/>
    <lineage>
        <taxon>Bacteria</taxon>
        <taxon>Pseudomonadati</taxon>
        <taxon>Pseudomonadota</taxon>
        <taxon>Gammaproteobacteria</taxon>
        <taxon>Enterobacterales</taxon>
        <taxon>Enterobacteriaceae</taxon>
        <taxon>Kosakonia</taxon>
    </lineage>
</organism>
<dbReference type="Proteomes" id="UP000199187">
    <property type="component" value="Unassembled WGS sequence"/>
</dbReference>
<evidence type="ECO:0000256" key="1">
    <source>
        <dbReference type="SAM" id="Coils"/>
    </source>
</evidence>
<keyword evidence="3" id="KW-1185">Reference proteome</keyword>
<accession>A0A1I7E9P0</accession>
<protein>
    <submittedName>
        <fullName evidence="2">Uncharacterized protein</fullName>
    </submittedName>
</protein>
<name>A0A1I7E9P0_9ENTR</name>
<dbReference type="AlphaFoldDB" id="A0A1I7E9P0"/>
<evidence type="ECO:0000313" key="2">
    <source>
        <dbReference type="EMBL" id="SFU20553.1"/>
    </source>
</evidence>
<feature type="coiled-coil region" evidence="1">
    <location>
        <begin position="42"/>
        <end position="69"/>
    </location>
</feature>
<dbReference type="EMBL" id="FPAU01000013">
    <property type="protein sequence ID" value="SFU20553.1"/>
    <property type="molecule type" value="Genomic_DNA"/>
</dbReference>
<proteinExistence type="predicted"/>
<keyword evidence="1" id="KW-0175">Coiled coil</keyword>